<dbReference type="Pfam" id="PF00583">
    <property type="entry name" value="Acetyltransf_1"/>
    <property type="match status" value="1"/>
</dbReference>
<dbReference type="InterPro" id="IPR016181">
    <property type="entry name" value="Acyl_CoA_acyltransferase"/>
</dbReference>
<evidence type="ECO:0000256" key="2">
    <source>
        <dbReference type="ARBA" id="ARBA00023315"/>
    </source>
</evidence>
<evidence type="ECO:0000313" key="4">
    <source>
        <dbReference type="EMBL" id="MEU8133946.1"/>
    </source>
</evidence>
<evidence type="ECO:0000259" key="3">
    <source>
        <dbReference type="PROSITE" id="PS51186"/>
    </source>
</evidence>
<dbReference type="RefSeq" id="WP_358352213.1">
    <property type="nucleotide sequence ID" value="NZ_JBEZFP010000020.1"/>
</dbReference>
<gene>
    <name evidence="4" type="ORF">AB0C36_10585</name>
</gene>
<evidence type="ECO:0000313" key="5">
    <source>
        <dbReference type="Proteomes" id="UP001551482"/>
    </source>
</evidence>
<dbReference type="SUPFAM" id="SSF55729">
    <property type="entry name" value="Acyl-CoA N-acyltransferases (Nat)"/>
    <property type="match status" value="1"/>
</dbReference>
<accession>A0ABV3DDY4</accession>
<dbReference type="PANTHER" id="PTHR43877">
    <property type="entry name" value="AMINOALKYLPHOSPHONATE N-ACETYLTRANSFERASE-RELATED-RELATED"/>
    <property type="match status" value="1"/>
</dbReference>
<dbReference type="Proteomes" id="UP001551482">
    <property type="component" value="Unassembled WGS sequence"/>
</dbReference>
<organism evidence="4 5">
    <name type="scientific">Streptodolium elevatio</name>
    <dbReference type="NCBI Taxonomy" id="3157996"/>
    <lineage>
        <taxon>Bacteria</taxon>
        <taxon>Bacillati</taxon>
        <taxon>Actinomycetota</taxon>
        <taxon>Actinomycetes</taxon>
        <taxon>Kitasatosporales</taxon>
        <taxon>Streptomycetaceae</taxon>
        <taxon>Streptodolium</taxon>
    </lineage>
</organism>
<dbReference type="EMBL" id="JBEZFP010000020">
    <property type="protein sequence ID" value="MEU8133946.1"/>
    <property type="molecule type" value="Genomic_DNA"/>
</dbReference>
<evidence type="ECO:0000256" key="1">
    <source>
        <dbReference type="ARBA" id="ARBA00022679"/>
    </source>
</evidence>
<dbReference type="Gene3D" id="3.40.630.30">
    <property type="match status" value="1"/>
</dbReference>
<proteinExistence type="predicted"/>
<reference evidence="4 5" key="1">
    <citation type="submission" date="2024-06" db="EMBL/GenBank/DDBJ databases">
        <title>The Natural Products Discovery Center: Release of the First 8490 Sequenced Strains for Exploring Actinobacteria Biosynthetic Diversity.</title>
        <authorList>
            <person name="Kalkreuter E."/>
            <person name="Kautsar S.A."/>
            <person name="Yang D."/>
            <person name="Bader C.D."/>
            <person name="Teijaro C.N."/>
            <person name="Fluegel L."/>
            <person name="Davis C.M."/>
            <person name="Simpson J.R."/>
            <person name="Lauterbach L."/>
            <person name="Steele A.D."/>
            <person name="Gui C."/>
            <person name="Meng S."/>
            <person name="Li G."/>
            <person name="Viehrig K."/>
            <person name="Ye F."/>
            <person name="Su P."/>
            <person name="Kiefer A.F."/>
            <person name="Nichols A."/>
            <person name="Cepeda A.J."/>
            <person name="Yan W."/>
            <person name="Fan B."/>
            <person name="Jiang Y."/>
            <person name="Adhikari A."/>
            <person name="Zheng C.-J."/>
            <person name="Schuster L."/>
            <person name="Cowan T.M."/>
            <person name="Smanski M.J."/>
            <person name="Chevrette M.G."/>
            <person name="De Carvalho L.P.S."/>
            <person name="Shen B."/>
        </authorList>
    </citation>
    <scope>NUCLEOTIDE SEQUENCE [LARGE SCALE GENOMIC DNA]</scope>
    <source>
        <strain evidence="4 5">NPDC048946</strain>
    </source>
</reference>
<dbReference type="InterPro" id="IPR050832">
    <property type="entry name" value="Bact_Acetyltransf"/>
</dbReference>
<sequence>MISIAKLTPEDRPAWEELFTGYNTFYERVLPPEAFARAWSGFQADTRIHALGATLDGRLVGIAHFLVHASTTSADVCYLQDLFTAEDVRGKGVARALIAAVSDWARAHDCARLYWHTQAHNDTARKLYDKVAQNRGFMVYQQNF</sequence>
<protein>
    <submittedName>
        <fullName evidence="4">GNAT family N-acetyltransferase</fullName>
    </submittedName>
</protein>
<keyword evidence="2" id="KW-0012">Acyltransferase</keyword>
<dbReference type="InterPro" id="IPR000182">
    <property type="entry name" value="GNAT_dom"/>
</dbReference>
<keyword evidence="5" id="KW-1185">Reference proteome</keyword>
<dbReference type="CDD" id="cd04301">
    <property type="entry name" value="NAT_SF"/>
    <property type="match status" value="1"/>
</dbReference>
<dbReference type="PROSITE" id="PS51186">
    <property type="entry name" value="GNAT"/>
    <property type="match status" value="1"/>
</dbReference>
<comment type="caution">
    <text evidence="4">The sequence shown here is derived from an EMBL/GenBank/DDBJ whole genome shotgun (WGS) entry which is preliminary data.</text>
</comment>
<name>A0ABV3DDY4_9ACTN</name>
<feature type="domain" description="N-acetyltransferase" evidence="3">
    <location>
        <begin position="2"/>
        <end position="144"/>
    </location>
</feature>
<keyword evidence="1" id="KW-0808">Transferase</keyword>